<dbReference type="EMBL" id="UYRW01000945">
    <property type="protein sequence ID" value="VDK72460.1"/>
    <property type="molecule type" value="Genomic_DNA"/>
</dbReference>
<reference evidence="2 3" key="2">
    <citation type="submission" date="2018-08" db="EMBL/GenBank/DDBJ databases">
        <authorList>
            <person name="Laetsch R D."/>
            <person name="Stevens L."/>
            <person name="Kumar S."/>
            <person name="Blaxter L. M."/>
        </authorList>
    </citation>
    <scope>NUCLEOTIDE SEQUENCE [LARGE SCALE GENOMIC DNA]</scope>
</reference>
<feature type="region of interest" description="Disordered" evidence="1">
    <location>
        <begin position="1"/>
        <end position="26"/>
    </location>
</feature>
<dbReference type="AlphaFoldDB" id="A0A182E8D7"/>
<evidence type="ECO:0000313" key="3">
    <source>
        <dbReference type="Proteomes" id="UP000271087"/>
    </source>
</evidence>
<gene>
    <name evidence="2" type="ORF">NOO_LOCUS4292</name>
</gene>
<feature type="region of interest" description="Disordered" evidence="1">
    <location>
        <begin position="70"/>
        <end position="90"/>
    </location>
</feature>
<dbReference type="Proteomes" id="UP000271087">
    <property type="component" value="Unassembled WGS sequence"/>
</dbReference>
<keyword evidence="3" id="KW-1185">Reference proteome</keyword>
<feature type="compositionally biased region" description="Acidic residues" evidence="1">
    <location>
        <begin position="1"/>
        <end position="12"/>
    </location>
</feature>
<reference evidence="4" key="1">
    <citation type="submission" date="2016-06" db="UniProtKB">
        <authorList>
            <consortium name="WormBaseParasite"/>
        </authorList>
    </citation>
    <scope>IDENTIFICATION</scope>
</reference>
<evidence type="ECO:0000256" key="1">
    <source>
        <dbReference type="SAM" id="MobiDB-lite"/>
    </source>
</evidence>
<feature type="compositionally biased region" description="Polar residues" evidence="1">
    <location>
        <begin position="13"/>
        <end position="22"/>
    </location>
</feature>
<evidence type="ECO:0000313" key="2">
    <source>
        <dbReference type="EMBL" id="VDK72460.1"/>
    </source>
</evidence>
<organism evidence="4">
    <name type="scientific">Onchocerca ochengi</name>
    <name type="common">Filarial nematode worm</name>
    <dbReference type="NCBI Taxonomy" id="42157"/>
    <lineage>
        <taxon>Eukaryota</taxon>
        <taxon>Metazoa</taxon>
        <taxon>Ecdysozoa</taxon>
        <taxon>Nematoda</taxon>
        <taxon>Chromadorea</taxon>
        <taxon>Rhabditida</taxon>
        <taxon>Spirurina</taxon>
        <taxon>Spiruromorpha</taxon>
        <taxon>Filarioidea</taxon>
        <taxon>Onchocercidae</taxon>
        <taxon>Onchocerca</taxon>
    </lineage>
</organism>
<dbReference type="WBParaSite" id="nOo.2.0.1.t04292-RA">
    <property type="protein sequence ID" value="nOo.2.0.1.t04292-RA"/>
    <property type="gene ID" value="nOo.2.0.1.g04292"/>
</dbReference>
<sequence length="135" mass="14943">MDDDDDDDDDETMTTPSKQNISHFLPSQLAANRSSSLTMNLSATILDNVIPTAAREEALVVDPDVASTSTQMMPKKGILKRSSSHGNFPRKNAIERNLAGQFFESKQSPERFSDRPNTKIPKLTLTWSEKNAGMT</sequence>
<proteinExistence type="predicted"/>
<evidence type="ECO:0000313" key="4">
    <source>
        <dbReference type="WBParaSite" id="nOo.2.0.1.t04292-RA"/>
    </source>
</evidence>
<accession>A0A182E8D7</accession>
<protein>
    <submittedName>
        <fullName evidence="2 4">Uncharacterized protein</fullName>
    </submittedName>
</protein>
<dbReference type="STRING" id="42157.A0A182E8D7"/>
<name>A0A182E8D7_ONCOC</name>
<dbReference type="OrthoDB" id="5807119at2759"/>